<dbReference type="EMBL" id="CM056815">
    <property type="protein sequence ID" value="KAJ8629150.1"/>
    <property type="molecule type" value="Genomic_DNA"/>
</dbReference>
<evidence type="ECO:0000313" key="1">
    <source>
        <dbReference type="EMBL" id="KAJ8629150.1"/>
    </source>
</evidence>
<keyword evidence="2" id="KW-1185">Reference proteome</keyword>
<organism evidence="1 2">
    <name type="scientific">Persea americana</name>
    <name type="common">Avocado</name>
    <dbReference type="NCBI Taxonomy" id="3435"/>
    <lineage>
        <taxon>Eukaryota</taxon>
        <taxon>Viridiplantae</taxon>
        <taxon>Streptophyta</taxon>
        <taxon>Embryophyta</taxon>
        <taxon>Tracheophyta</taxon>
        <taxon>Spermatophyta</taxon>
        <taxon>Magnoliopsida</taxon>
        <taxon>Magnoliidae</taxon>
        <taxon>Laurales</taxon>
        <taxon>Lauraceae</taxon>
        <taxon>Persea</taxon>
    </lineage>
</organism>
<name>A0ACC2L7C7_PERAE</name>
<evidence type="ECO:0000313" key="2">
    <source>
        <dbReference type="Proteomes" id="UP001234297"/>
    </source>
</evidence>
<dbReference type="Proteomes" id="UP001234297">
    <property type="component" value="Chromosome 7"/>
</dbReference>
<gene>
    <name evidence="1" type="ORF">MRB53_022473</name>
</gene>
<sequence>MEISTHLPFFILLLLGLSFVGNSLEQISRGLFPDGFLFGTASSSYQFEGAILEDGKSLSNWDIFSHKPGNIKSGENGDIADDHYHLYMDDIELMHSLGVNSYRFSISWARILPGGRTGDINPAGIMFYNKLIDALLLRGIHPFVTLNHFDIPQVLEDRYGSWLSSQMQEEFVYFAEICFRELGDRVKLWATFNEPNVVAKYGYLMGTYPPGRCSAPFGNCSDGNSDIEPFVAAHNIILSHAKAVYNYRKHYQSKQGGRIGIVVHAVMYEPLKEEEADQKAAERAHAFFVAWFLDPFFYGDYPSEMRRILGHRLPIFSAEESKKLKHGPDFIGVNH</sequence>
<reference evidence="1 2" key="1">
    <citation type="journal article" date="2022" name="Hortic Res">
        <title>A haplotype resolved chromosomal level avocado genome allows analysis of novel avocado genes.</title>
        <authorList>
            <person name="Nath O."/>
            <person name="Fletcher S.J."/>
            <person name="Hayward A."/>
            <person name="Shaw L.M."/>
            <person name="Masouleh A.K."/>
            <person name="Furtado A."/>
            <person name="Henry R.J."/>
            <person name="Mitter N."/>
        </authorList>
    </citation>
    <scope>NUCLEOTIDE SEQUENCE [LARGE SCALE GENOMIC DNA]</scope>
    <source>
        <strain evidence="2">cv. Hass</strain>
    </source>
</reference>
<proteinExistence type="predicted"/>
<accession>A0ACC2L7C7</accession>
<comment type="caution">
    <text evidence="1">The sequence shown here is derived from an EMBL/GenBank/DDBJ whole genome shotgun (WGS) entry which is preliminary data.</text>
</comment>
<protein>
    <submittedName>
        <fullName evidence="1">Uncharacterized protein</fullName>
    </submittedName>
</protein>